<feature type="domain" description="5'-Nucleotidase C-terminal" evidence="1">
    <location>
        <begin position="20"/>
        <end position="185"/>
    </location>
</feature>
<dbReference type="GO" id="GO:0008253">
    <property type="term" value="F:5'-nucleotidase activity"/>
    <property type="evidence" value="ECO:0007669"/>
    <property type="project" value="TreeGrafter"/>
</dbReference>
<evidence type="ECO:0000313" key="2">
    <source>
        <dbReference type="EMBL" id="MTT31410.1"/>
    </source>
</evidence>
<dbReference type="PRINTS" id="PR01607">
    <property type="entry name" value="APYRASEFAMLY"/>
</dbReference>
<dbReference type="InterPro" id="IPR008334">
    <property type="entry name" value="5'-Nucleotdase_C"/>
</dbReference>
<protein>
    <recommendedName>
        <fullName evidence="1">5'-Nucleotidase C-terminal domain-containing protein</fullName>
    </recommendedName>
</protein>
<dbReference type="GO" id="GO:0009166">
    <property type="term" value="P:nucleotide catabolic process"/>
    <property type="evidence" value="ECO:0007669"/>
    <property type="project" value="InterPro"/>
</dbReference>
<reference evidence="2 3" key="1">
    <citation type="submission" date="2019-11" db="EMBL/GenBank/DDBJ databases">
        <title>Terrilactibacillus tamarindus sp. nov. BCM23-1 isolated from bark of Tamarindus indica.</title>
        <authorList>
            <person name="Kingkaew E."/>
            <person name="Tanasupawat S."/>
        </authorList>
    </citation>
    <scope>NUCLEOTIDE SEQUENCE [LARGE SCALE GENOMIC DNA]</scope>
    <source>
        <strain evidence="2 3">BCM23-1</strain>
    </source>
</reference>
<dbReference type="InterPro" id="IPR006179">
    <property type="entry name" value="5_nucleotidase/apyrase"/>
</dbReference>
<sequence>MVKKVCHGFPRSSTPIVNSVIGYAKEAVYPSYTDGDKPETALGNLIVDGQLFEANKEGKNVDFAMTNNGGIRSDLISNPTTDGRNEITWGSAQAVQPFGNFLQIVELKGSDILDVQNQQYDNESYYLQVAGLKYQYAPSPFDSTFHYRVTSMTTNNGQPFDLNKTYRVIINDFLYGGGDGFSAFKKGDMVDTLNGLDTDVFVEYIKDQNAEGKVIDPQTNNRRELVDSKTYLGQ</sequence>
<gene>
    <name evidence="2" type="ORF">GMB86_05170</name>
</gene>
<dbReference type="PANTHER" id="PTHR11575">
    <property type="entry name" value="5'-NUCLEOTIDASE-RELATED"/>
    <property type="match status" value="1"/>
</dbReference>
<organism evidence="2 3">
    <name type="scientific">Terrilactibacillus tamarindi</name>
    <dbReference type="NCBI Taxonomy" id="2599694"/>
    <lineage>
        <taxon>Bacteria</taxon>
        <taxon>Bacillati</taxon>
        <taxon>Bacillota</taxon>
        <taxon>Bacilli</taxon>
        <taxon>Bacillales</taxon>
        <taxon>Bacillaceae</taxon>
        <taxon>Terrilactibacillus</taxon>
    </lineage>
</organism>
<keyword evidence="3" id="KW-1185">Reference proteome</keyword>
<evidence type="ECO:0000313" key="3">
    <source>
        <dbReference type="Proteomes" id="UP000440978"/>
    </source>
</evidence>
<dbReference type="Proteomes" id="UP000440978">
    <property type="component" value="Unassembled WGS sequence"/>
</dbReference>
<dbReference type="Pfam" id="PF02872">
    <property type="entry name" value="5_nucleotid_C"/>
    <property type="match status" value="1"/>
</dbReference>
<comment type="caution">
    <text evidence="2">The sequence shown here is derived from an EMBL/GenBank/DDBJ whole genome shotgun (WGS) entry which is preliminary data.</text>
</comment>
<name>A0A6N8CP92_9BACI</name>
<dbReference type="SUPFAM" id="SSF55816">
    <property type="entry name" value="5'-nucleotidase (syn. UDP-sugar hydrolase), C-terminal domain"/>
    <property type="match status" value="1"/>
</dbReference>
<dbReference type="PANTHER" id="PTHR11575:SF24">
    <property type="entry name" value="5'-NUCLEOTIDASE"/>
    <property type="match status" value="1"/>
</dbReference>
<dbReference type="Gene3D" id="3.90.780.10">
    <property type="entry name" value="5'-Nucleotidase, C-terminal domain"/>
    <property type="match status" value="1"/>
</dbReference>
<dbReference type="AlphaFoldDB" id="A0A6N8CP92"/>
<dbReference type="GO" id="GO:0030288">
    <property type="term" value="C:outer membrane-bounded periplasmic space"/>
    <property type="evidence" value="ECO:0007669"/>
    <property type="project" value="TreeGrafter"/>
</dbReference>
<evidence type="ECO:0000259" key="1">
    <source>
        <dbReference type="Pfam" id="PF02872"/>
    </source>
</evidence>
<accession>A0A6N8CP92</accession>
<dbReference type="GO" id="GO:0008768">
    <property type="term" value="F:UDP-sugar diphosphatase activity"/>
    <property type="evidence" value="ECO:0007669"/>
    <property type="project" value="TreeGrafter"/>
</dbReference>
<dbReference type="InterPro" id="IPR036907">
    <property type="entry name" value="5'-Nucleotdase_C_sf"/>
</dbReference>
<proteinExistence type="predicted"/>
<dbReference type="EMBL" id="WNHB01000006">
    <property type="protein sequence ID" value="MTT31410.1"/>
    <property type="molecule type" value="Genomic_DNA"/>
</dbReference>